<evidence type="ECO:0000256" key="9">
    <source>
        <dbReference type="ARBA" id="ARBA00077436"/>
    </source>
</evidence>
<dbReference type="Pfam" id="PF01743">
    <property type="entry name" value="PolyA_pol"/>
    <property type="match status" value="1"/>
</dbReference>
<comment type="similarity">
    <text evidence="1 12">Belongs to the tRNA nucleotidyltransferase/poly(A) polymerase family.</text>
</comment>
<dbReference type="AlphaFoldDB" id="A0A8H6EV40"/>
<sequence length="549" mass="63114">MSTSTPKTLHPIVLNDKEKQITTTLQDYTKYYNTNIANDKDIQPIELRITGGWVRDKLLGKESHDIDIGIDHISGLEFVTGLKEYLDRQTEDISGTGKITTSLTGIHKIKKNPEKSKHLETCTTHLLGNDIDFVNLRSEKYTEDSRIPTIKAGSPKEDAYRRDATLNSLFFNLRTMQVEDLTGRGLQDLKDGILRTPLEPEKTFLDDPLRCLRMIRFASNFNFIIDKAAMEAMDRKEIRVALDRKISRERIGSEFRKIILGKNPIYGLSLLNTVEFYNIFGFGEKEMGEEKVVKPVNMDERAMNSLISDGIKASLSDIVASLPVIKDFVFDHSGAYNRLKSLFGEPFRNDLSTLAFYCSLILNKWNNETVIQTDDYRSEEKTTGKKRKGKKVKPTSAAHLIVLQGLKMPMKDANLISLIVSGMEEFGIRFRDYKNMSRSEIALKLIIPYGENWRLNLLVYFILRNFKHMELIEDTSNSIEEFLDMCEKLDLEYAYKETVMVNGRELINSLKRKPGPWLRQINGILLEWQLDHPNCTKQQVVEYAQKLDI</sequence>
<protein>
    <recommendedName>
        <fullName evidence="7">CCA tRNA nucleotidyltransferase, mitochondrial</fullName>
        <ecNumber evidence="6">2.7.7.72</ecNumber>
    </recommendedName>
    <alternativeName>
        <fullName evidence="9">CCA-adding enzyme</fullName>
    </alternativeName>
    <alternativeName>
        <fullName evidence="8">tRNA CCA-pyrophosphorylase</fullName>
    </alternativeName>
    <alternativeName>
        <fullName evidence="10">tRNA adenylyltransferase</fullName>
    </alternativeName>
    <alternativeName>
        <fullName evidence="11">tRNA nucleotidyltransferase</fullName>
    </alternativeName>
</protein>
<dbReference type="GO" id="GO:0001680">
    <property type="term" value="P:tRNA 3'-terminal CCA addition"/>
    <property type="evidence" value="ECO:0007669"/>
    <property type="project" value="TreeGrafter"/>
</dbReference>
<dbReference type="SUPFAM" id="SSF81891">
    <property type="entry name" value="Poly A polymerase C-terminal region-like"/>
    <property type="match status" value="1"/>
</dbReference>
<accession>A0A8H6EV40</accession>
<dbReference type="PANTHER" id="PTHR13734:SF5">
    <property type="entry name" value="CCA TRNA NUCLEOTIDYLTRANSFERASE, MITOCHONDRIAL"/>
    <property type="match status" value="1"/>
</dbReference>
<dbReference type="GeneID" id="64572162"/>
<evidence type="ECO:0000256" key="3">
    <source>
        <dbReference type="ARBA" id="ARBA00022884"/>
    </source>
</evidence>
<evidence type="ECO:0000256" key="1">
    <source>
        <dbReference type="ARBA" id="ARBA00007265"/>
    </source>
</evidence>
<evidence type="ECO:0000259" key="13">
    <source>
        <dbReference type="Pfam" id="PF01743"/>
    </source>
</evidence>
<dbReference type="EMBL" id="CP063136">
    <property type="protein sequence ID" value="QOU20528.1"/>
    <property type="molecule type" value="Genomic_DNA"/>
</dbReference>
<evidence type="ECO:0000256" key="5">
    <source>
        <dbReference type="ARBA" id="ARBA00056517"/>
    </source>
</evidence>
<comment type="function">
    <text evidence="5">Nucleotidyltransferase that catalyzes the addition and repair of the essential 3'-terminal CCA sequence in tRNAs, which is necessary for the attachment of amino acids to the 3' terminus of tRNA molecules, using CTP and ATP as substrates. tRNA 3'-terminal CCA addition is required both for tRNA processing and repair. Also involved in tRNA surveillance by mediating tandem CCA addition to generate a CCACCA at the 3' terminus of unstable tRNAs. While stable tRNAs receive only 3'-terminal CCA, unstable tRNAs are marked with CCACCA and rapidly degraded. The structural flexibility of RNA controls the choice between CCA versus CCACCA addition: following the first CCA addition cycle, nucleotide-binding to the active site triggers a clockwise screw motion, producing torque on the RNA. This ejects stable RNAs, whereas unstable RNAs are refolded while bound to the enzyme and subjected to a second CCA catalytic cycle.</text>
</comment>
<dbReference type="GO" id="GO:0052929">
    <property type="term" value="F:ATP:3'-cytidine-cytidine-tRNA adenylyltransferase activity"/>
    <property type="evidence" value="ECO:0007669"/>
    <property type="project" value="TreeGrafter"/>
</dbReference>
<feature type="domain" description="Poly A polymerase head" evidence="13">
    <location>
        <begin position="47"/>
        <end position="195"/>
    </location>
</feature>
<organism evidence="14 15">
    <name type="scientific">Dekkera bruxellensis</name>
    <name type="common">Brettanomyces custersii</name>
    <dbReference type="NCBI Taxonomy" id="5007"/>
    <lineage>
        <taxon>Eukaryota</taxon>
        <taxon>Fungi</taxon>
        <taxon>Dikarya</taxon>
        <taxon>Ascomycota</taxon>
        <taxon>Saccharomycotina</taxon>
        <taxon>Pichiomycetes</taxon>
        <taxon>Pichiales</taxon>
        <taxon>Pichiaceae</taxon>
        <taxon>Brettanomyces</taxon>
    </lineage>
</organism>
<keyword evidence="2 12" id="KW-0808">Transferase</keyword>
<dbReference type="InterPro" id="IPR002646">
    <property type="entry name" value="PolA_pol_head_dom"/>
</dbReference>
<dbReference type="GO" id="GO:0005739">
    <property type="term" value="C:mitochondrion"/>
    <property type="evidence" value="ECO:0007669"/>
    <property type="project" value="UniProtKB-ARBA"/>
</dbReference>
<dbReference type="FunFam" id="3.30.460.10:FF:000019">
    <property type="entry name" value="tRNA nucleotidyltransferase cca2"/>
    <property type="match status" value="1"/>
</dbReference>
<dbReference type="Gene3D" id="3.30.460.10">
    <property type="entry name" value="Beta Polymerase, domain 2"/>
    <property type="match status" value="1"/>
</dbReference>
<evidence type="ECO:0000256" key="10">
    <source>
        <dbReference type="ARBA" id="ARBA00080500"/>
    </source>
</evidence>
<dbReference type="InterPro" id="IPR043519">
    <property type="entry name" value="NT_sf"/>
</dbReference>
<keyword evidence="3 12" id="KW-0694">RNA-binding</keyword>
<dbReference type="GO" id="GO:0003723">
    <property type="term" value="F:RNA binding"/>
    <property type="evidence" value="ECO:0007669"/>
    <property type="project" value="UniProtKB-KW"/>
</dbReference>
<name>A0A8H6EV40_DEKBR</name>
<dbReference type="CDD" id="cd05398">
    <property type="entry name" value="NT_ClassII-CCAase"/>
    <property type="match status" value="1"/>
</dbReference>
<comment type="catalytic activity">
    <reaction evidence="4">
        <text>a tRNA precursor + 2 CTP + ATP = a tRNA with a 3' CCA end + 3 diphosphate</text>
        <dbReference type="Rhea" id="RHEA:14433"/>
        <dbReference type="Rhea" id="RHEA-COMP:10465"/>
        <dbReference type="Rhea" id="RHEA-COMP:10468"/>
        <dbReference type="ChEBI" id="CHEBI:30616"/>
        <dbReference type="ChEBI" id="CHEBI:33019"/>
        <dbReference type="ChEBI" id="CHEBI:37563"/>
        <dbReference type="ChEBI" id="CHEBI:74896"/>
        <dbReference type="ChEBI" id="CHEBI:83071"/>
        <dbReference type="EC" id="2.7.7.72"/>
    </reaction>
</comment>
<evidence type="ECO:0000256" key="12">
    <source>
        <dbReference type="RuleBase" id="RU003953"/>
    </source>
</evidence>
<dbReference type="PANTHER" id="PTHR13734">
    <property type="entry name" value="TRNA-NUCLEOTIDYLTRANSFERASE"/>
    <property type="match status" value="1"/>
</dbReference>
<dbReference type="KEGG" id="bbrx:BRETT_000237"/>
<dbReference type="GO" id="GO:0004810">
    <property type="term" value="F:CCA tRNA nucleotidyltransferase activity"/>
    <property type="evidence" value="ECO:0007669"/>
    <property type="project" value="UniProtKB-EC"/>
</dbReference>
<dbReference type="EC" id="2.7.7.72" evidence="6"/>
<dbReference type="Gene3D" id="1.10.3090.10">
    <property type="entry name" value="cca-adding enzyme, domain 2"/>
    <property type="match status" value="1"/>
</dbReference>
<evidence type="ECO:0000313" key="14">
    <source>
        <dbReference type="EMBL" id="QOU20528.1"/>
    </source>
</evidence>
<evidence type="ECO:0000256" key="7">
    <source>
        <dbReference type="ARBA" id="ARBA00072969"/>
    </source>
</evidence>
<evidence type="ECO:0000256" key="6">
    <source>
        <dbReference type="ARBA" id="ARBA00066885"/>
    </source>
</evidence>
<dbReference type="OrthoDB" id="445712at2759"/>
<dbReference type="RefSeq" id="XP_041137021.1">
    <property type="nucleotide sequence ID" value="XM_041278807.1"/>
</dbReference>
<evidence type="ECO:0000256" key="8">
    <source>
        <dbReference type="ARBA" id="ARBA00076038"/>
    </source>
</evidence>
<evidence type="ECO:0000256" key="4">
    <source>
        <dbReference type="ARBA" id="ARBA00050431"/>
    </source>
</evidence>
<evidence type="ECO:0000313" key="15">
    <source>
        <dbReference type="Proteomes" id="UP000663131"/>
    </source>
</evidence>
<reference evidence="14" key="1">
    <citation type="submission" date="2020-10" db="EMBL/GenBank/DDBJ databases">
        <authorList>
            <person name="Palmer J.M."/>
        </authorList>
    </citation>
    <scope>NUCLEOTIDE SEQUENCE</scope>
    <source>
        <strain evidence="14">UCD 2041</strain>
    </source>
</reference>
<reference evidence="14" key="2">
    <citation type="journal article" name="BMC Genomics">
        <title>New genome assemblies reveal patterns of domestication and adaptation across Brettanomyces (Dekkera) species.</title>
        <authorList>
            <person name="Roach M.J."/>
            <person name="Borneman A.R."/>
        </authorList>
    </citation>
    <scope>NUCLEOTIDE SEQUENCE</scope>
    <source>
        <strain evidence="14">UCD 2041</strain>
    </source>
</reference>
<dbReference type="Proteomes" id="UP000663131">
    <property type="component" value="Chromosome 8"/>
</dbReference>
<gene>
    <name evidence="14" type="ORF">BRETT_000237</name>
</gene>
<proteinExistence type="inferred from homology"/>
<dbReference type="SUPFAM" id="SSF81301">
    <property type="entry name" value="Nucleotidyltransferase"/>
    <property type="match status" value="1"/>
</dbReference>
<evidence type="ECO:0000256" key="11">
    <source>
        <dbReference type="ARBA" id="ARBA00082324"/>
    </source>
</evidence>
<dbReference type="GO" id="GO:0052927">
    <property type="term" value="F:CC tRNA cytidylyltransferase activity"/>
    <property type="evidence" value="ECO:0007669"/>
    <property type="project" value="TreeGrafter"/>
</dbReference>
<evidence type="ECO:0000256" key="2">
    <source>
        <dbReference type="ARBA" id="ARBA00022679"/>
    </source>
</evidence>